<dbReference type="PROSITE" id="PS00107">
    <property type="entry name" value="PROTEIN_KINASE_ATP"/>
    <property type="match status" value="1"/>
</dbReference>
<evidence type="ECO:0000256" key="3">
    <source>
        <dbReference type="ARBA" id="ARBA00022741"/>
    </source>
</evidence>
<dbReference type="Gene3D" id="3.30.200.20">
    <property type="entry name" value="Phosphorylase Kinase, domain 1"/>
    <property type="match status" value="5"/>
</dbReference>
<keyword evidence="4 8" id="KW-0418">Kinase</keyword>
<accession>A0A251U7N2</accession>
<evidence type="ECO:0000313" key="8">
    <source>
        <dbReference type="EMBL" id="OTG19358.1"/>
    </source>
</evidence>
<name>A0A251U7N2_HELAN</name>
<sequence length="1652" mass="190856">MASSITKFAHLQIPLEDVAKATNNFHHDNIIGHGGFGPAYKGQLLLSGKLINIAARRLVRKHGEGDIEFWTEISALSDLKHSNLVSIIGFCNEKDEKIIITTYEANGSLKEHLNSPNLTWTQRLRISVGVARALAYLYYDEGRNYGVIHRNINTSTILLDENWEPKLSGFEISIKQAVNRMDKVIFSEPIGTIGYMDPEIEKTKGVTHKSDIYAFGVVLFEILCGRRAFIKNEANRFLTKLAKRHYESETMHDIIQADIRNQMSQFQISLGSLKKYSNTAYYCLKEDRAHRPHILDIVDELENALEKALRFQPLTENFRKKMEHLKISLVDLKSATHNFSDTYEFGSWGFYTWYTTELGHFDIEKPSSIEEKSKRELPKRHGAVEIKRFPPEQYEEEIFFTDLEMLTSVKHNNIVTLVGFCVEGFEMMLVVEKLSSGFLWNYLGNVKKMCTLTWERRLKICIGVAHALKYLHSEMEDKKMIIHCDIASRFRLDEKWGAKIVDFEWAVFQPSNQKDKTLRERTYCNCHVDPEYVKTCKPTRESDVYSFGVVLFEILCGRHAYDQIYCKESEKGLVHVARQKFSTGTIEDIIDPTLKEETGKKSYISNTGANKDSLHTYIKIAYQCVAETQDQRPTMKYVLKELEKALFFQEEPIQHLNKDQVVNDVEIATHEIPEESVQRPDTEKPLELQSTHEINGKNLEHLKIPFIYIQSATDSFSDTYMIANRDGCTFYKAQLDYYDKENHSSEKHNFVIIKRYPYGGHRLYGKKEFLIEIEILSSVKHPNIGTLLGFCLEASEMILIIGNFYNGLLGLYFENPKYLRVLTWEKRLKICIDVAQGLKYIHSEMENKNMIINRDINCYNIGLDDNMGAKIFNFWWSIFLPPNQEDKALYINWVGRHSYVDPQYKKTGKLKRESDVYSFGVVLLELLCGRLAFDPIYLKESDEGLAFVARRSFYTGTLEDMIDPIIKEETNENNFVLDIGPTKESLHTFIKIAHECVAETQDQRPTMEIVVKELEKALFFQKINKDNQRISLEDIIQATQNFHKDNLIGGGGFGKVFKGYLQDGDRFKTIVAKRLDTKFGQGEKEFLTELQILFEYKHENVIGLIGYCDEKDEKIIVYEYAPKKSLDRYLNDVSLTWIQRLNICIDVARALHFFHGGVGKQAKVIHRDIKTANILLNDDWKAKIADFGLSLISPINQETDFIFDHACGTRGYLDPLYKESGFLTIESDIYSFGVVLFEILCGRSTLIFHKHEGHYLPDFIKNIFEKGKQDELVFEQIRDHIEPKSLTTFQKIAYQCLQHEREERPSTKEVLKQLKKALAFQNLPSTITKVAPLQIPLEDVLKATNNFDHDNFIRHSGFGSVYKGRLLRSGTLMEIAARRFDCKHGEGELEFFTEISVLSDLKHTNLVSIIGFCYEKDEKIIVTTYESNGSLKQYLNSPNLTWRLRLKICIGVARALSYLHYDEGRDYAIIHCNINSDTILLDDNWEAKLSGFENSIKQSFKDEVHPCEPTDAMGCMDPAIEKIGGVTYKSDIYSFGAVLFQMLCGGNACITIDNEANRFLTLSAKYHYENKMLYDIILPDLWNQMSGESFPEYSQVAYSCLQEEPTHRPDMDYIVAKLDQVLELRVRQENQIFLILFFYCSLLMLLDKFINR</sequence>
<dbReference type="PROSITE" id="PS50011">
    <property type="entry name" value="PROTEIN_KINASE_DOM"/>
    <property type="match status" value="5"/>
</dbReference>
<organism evidence="8 9">
    <name type="scientific">Helianthus annuus</name>
    <name type="common">Common sunflower</name>
    <dbReference type="NCBI Taxonomy" id="4232"/>
    <lineage>
        <taxon>Eukaryota</taxon>
        <taxon>Viridiplantae</taxon>
        <taxon>Streptophyta</taxon>
        <taxon>Embryophyta</taxon>
        <taxon>Tracheophyta</taxon>
        <taxon>Spermatophyta</taxon>
        <taxon>Magnoliopsida</taxon>
        <taxon>eudicotyledons</taxon>
        <taxon>Gunneridae</taxon>
        <taxon>Pentapetalae</taxon>
        <taxon>asterids</taxon>
        <taxon>campanulids</taxon>
        <taxon>Asterales</taxon>
        <taxon>Asteraceae</taxon>
        <taxon>Asteroideae</taxon>
        <taxon>Heliantheae alliance</taxon>
        <taxon>Heliantheae</taxon>
        <taxon>Helianthus</taxon>
    </lineage>
</organism>
<keyword evidence="2" id="KW-0808">Transferase</keyword>
<dbReference type="SMART" id="SM00220">
    <property type="entry name" value="S_TKc"/>
    <property type="match status" value="3"/>
</dbReference>
<dbReference type="InterPro" id="IPR011009">
    <property type="entry name" value="Kinase-like_dom_sf"/>
</dbReference>
<dbReference type="InterPro" id="IPR017441">
    <property type="entry name" value="Protein_kinase_ATP_BS"/>
</dbReference>
<dbReference type="InterPro" id="IPR000719">
    <property type="entry name" value="Prot_kinase_dom"/>
</dbReference>
<dbReference type="FunFam" id="3.30.200.20:FF:000039">
    <property type="entry name" value="receptor-like protein kinase FERONIA"/>
    <property type="match status" value="1"/>
</dbReference>
<keyword evidence="9" id="KW-1185">Reference proteome</keyword>
<dbReference type="InterPro" id="IPR001245">
    <property type="entry name" value="Ser-Thr/Tyr_kinase_cat_dom"/>
</dbReference>
<reference evidence="9" key="1">
    <citation type="journal article" date="2017" name="Nature">
        <title>The sunflower genome provides insights into oil metabolism, flowering and Asterid evolution.</title>
        <authorList>
            <person name="Badouin H."/>
            <person name="Gouzy J."/>
            <person name="Grassa C.J."/>
            <person name="Murat F."/>
            <person name="Staton S.E."/>
            <person name="Cottret L."/>
            <person name="Lelandais-Briere C."/>
            <person name="Owens G.L."/>
            <person name="Carrere S."/>
            <person name="Mayjonade B."/>
            <person name="Legrand L."/>
            <person name="Gill N."/>
            <person name="Kane N.C."/>
            <person name="Bowers J.E."/>
            <person name="Hubner S."/>
            <person name="Bellec A."/>
            <person name="Berard A."/>
            <person name="Berges H."/>
            <person name="Blanchet N."/>
            <person name="Boniface M.C."/>
            <person name="Brunel D."/>
            <person name="Catrice O."/>
            <person name="Chaidir N."/>
            <person name="Claudel C."/>
            <person name="Donnadieu C."/>
            <person name="Faraut T."/>
            <person name="Fievet G."/>
            <person name="Helmstetter N."/>
            <person name="King M."/>
            <person name="Knapp S.J."/>
            <person name="Lai Z."/>
            <person name="Le Paslier M.C."/>
            <person name="Lippi Y."/>
            <person name="Lorenzon L."/>
            <person name="Mandel J.R."/>
            <person name="Marage G."/>
            <person name="Marchand G."/>
            <person name="Marquand E."/>
            <person name="Bret-Mestries E."/>
            <person name="Morien E."/>
            <person name="Nambeesan S."/>
            <person name="Nguyen T."/>
            <person name="Pegot-Espagnet P."/>
            <person name="Pouilly N."/>
            <person name="Raftis F."/>
            <person name="Sallet E."/>
            <person name="Schiex T."/>
            <person name="Thomas J."/>
            <person name="Vandecasteele C."/>
            <person name="Vares D."/>
            <person name="Vear F."/>
            <person name="Vautrin S."/>
            <person name="Crespi M."/>
            <person name="Mangin B."/>
            <person name="Burke J.M."/>
            <person name="Salse J."/>
            <person name="Munos S."/>
            <person name="Vincourt P."/>
            <person name="Rieseberg L.H."/>
            <person name="Langlade N.B."/>
        </authorList>
    </citation>
    <scope>NUCLEOTIDE SEQUENCE [LARGE SCALE GENOMIC DNA]</scope>
    <source>
        <strain evidence="9">cv. SF193</strain>
    </source>
</reference>
<evidence type="ECO:0000256" key="6">
    <source>
        <dbReference type="PROSITE-ProRule" id="PRU10141"/>
    </source>
</evidence>
<evidence type="ECO:0000256" key="4">
    <source>
        <dbReference type="ARBA" id="ARBA00022777"/>
    </source>
</evidence>
<dbReference type="InParanoid" id="A0A251U7N2"/>
<dbReference type="Pfam" id="PF00069">
    <property type="entry name" value="Pkinase"/>
    <property type="match status" value="1"/>
</dbReference>
<evidence type="ECO:0000256" key="1">
    <source>
        <dbReference type="ARBA" id="ARBA00022527"/>
    </source>
</evidence>
<dbReference type="Gene3D" id="1.10.510.10">
    <property type="entry name" value="Transferase(Phosphotransferase) domain 1"/>
    <property type="match status" value="5"/>
</dbReference>
<dbReference type="PANTHER" id="PTHR27003:SF471">
    <property type="entry name" value="VASCULAR ENDOTHELIAL GROWTH FACTOR RECEPTOR 2 (VEGFR2)-RELATED"/>
    <property type="match status" value="1"/>
</dbReference>
<keyword evidence="1" id="KW-0723">Serine/threonine-protein kinase</keyword>
<keyword evidence="3 6" id="KW-0547">Nucleotide-binding</keyword>
<feature type="domain" description="Protein kinase" evidence="7">
    <location>
        <begin position="25"/>
        <end position="305"/>
    </location>
</feature>
<feature type="domain" description="Protein kinase" evidence="7">
    <location>
        <begin position="716"/>
        <end position="990"/>
    </location>
</feature>
<feature type="domain" description="Protein kinase" evidence="7">
    <location>
        <begin position="339"/>
        <end position="648"/>
    </location>
</feature>
<keyword evidence="5 6" id="KW-0067">ATP-binding</keyword>
<evidence type="ECO:0000256" key="5">
    <source>
        <dbReference type="ARBA" id="ARBA00022840"/>
    </source>
</evidence>
<feature type="domain" description="Protein kinase" evidence="7">
    <location>
        <begin position="1347"/>
        <end position="1622"/>
    </location>
</feature>
<dbReference type="Pfam" id="PF07714">
    <property type="entry name" value="PK_Tyr_Ser-Thr"/>
    <property type="match status" value="4"/>
</dbReference>
<dbReference type="InterPro" id="IPR045272">
    <property type="entry name" value="ANXUR1/2-like"/>
</dbReference>
<feature type="binding site" evidence="6">
    <location>
        <position position="1073"/>
    </location>
    <ligand>
        <name>ATP</name>
        <dbReference type="ChEBI" id="CHEBI:30616"/>
    </ligand>
</feature>
<dbReference type="SUPFAM" id="SSF56112">
    <property type="entry name" value="Protein kinase-like (PK-like)"/>
    <property type="match status" value="5"/>
</dbReference>
<dbReference type="PROSITE" id="PS00108">
    <property type="entry name" value="PROTEIN_KINASE_ST"/>
    <property type="match status" value="1"/>
</dbReference>
<evidence type="ECO:0000259" key="7">
    <source>
        <dbReference type="PROSITE" id="PS50011"/>
    </source>
</evidence>
<proteinExistence type="predicted"/>
<evidence type="ECO:0000313" key="9">
    <source>
        <dbReference type="Proteomes" id="UP000215914"/>
    </source>
</evidence>
<dbReference type="EMBL" id="CM007897">
    <property type="protein sequence ID" value="OTG19358.1"/>
    <property type="molecule type" value="Genomic_DNA"/>
</dbReference>
<feature type="domain" description="Protein kinase" evidence="7">
    <location>
        <begin position="1042"/>
        <end position="1318"/>
    </location>
</feature>
<gene>
    <name evidence="8" type="ORF">HannXRQ_Chr08g0233201</name>
</gene>
<dbReference type="Proteomes" id="UP000215914">
    <property type="component" value="Chromosome 8"/>
</dbReference>
<protein>
    <submittedName>
        <fullName evidence="8">Putative serine/threonine/dual specificity protein kinase, catalytic domain-containing protein</fullName>
    </submittedName>
</protein>
<dbReference type="GO" id="GO:0004714">
    <property type="term" value="F:transmembrane receptor protein tyrosine kinase activity"/>
    <property type="evidence" value="ECO:0007669"/>
    <property type="project" value="InterPro"/>
</dbReference>
<dbReference type="GO" id="GO:0005524">
    <property type="term" value="F:ATP binding"/>
    <property type="evidence" value="ECO:0007669"/>
    <property type="project" value="UniProtKB-UniRule"/>
</dbReference>
<dbReference type="GO" id="GO:0004674">
    <property type="term" value="F:protein serine/threonine kinase activity"/>
    <property type="evidence" value="ECO:0007669"/>
    <property type="project" value="UniProtKB-KW"/>
</dbReference>
<evidence type="ECO:0000256" key="2">
    <source>
        <dbReference type="ARBA" id="ARBA00022679"/>
    </source>
</evidence>
<dbReference type="InterPro" id="IPR008271">
    <property type="entry name" value="Ser/Thr_kinase_AS"/>
</dbReference>
<dbReference type="PANTHER" id="PTHR27003">
    <property type="entry name" value="OS07G0166700 PROTEIN"/>
    <property type="match status" value="1"/>
</dbReference>